<comment type="caution">
    <text evidence="1">The sequence shown here is derived from an EMBL/GenBank/DDBJ whole genome shotgun (WGS) entry which is preliminary data.</text>
</comment>
<proteinExistence type="predicted"/>
<gene>
    <name evidence="1" type="ORF">HAX54_043914</name>
</gene>
<protein>
    <submittedName>
        <fullName evidence="1">Uncharacterized protein</fullName>
    </submittedName>
</protein>
<reference evidence="1 2" key="1">
    <citation type="journal article" date="2021" name="BMC Genomics">
        <title>Datura genome reveals duplications of psychoactive alkaloid biosynthetic genes and high mutation rate following tissue culture.</title>
        <authorList>
            <person name="Rajewski A."/>
            <person name="Carter-House D."/>
            <person name="Stajich J."/>
            <person name="Litt A."/>
        </authorList>
    </citation>
    <scope>NUCLEOTIDE SEQUENCE [LARGE SCALE GENOMIC DNA]</scope>
    <source>
        <strain evidence="1">AR-01</strain>
    </source>
</reference>
<name>A0ABS8W1Y1_DATST</name>
<dbReference type="EMBL" id="JACEIK010006637">
    <property type="protein sequence ID" value="MCE2056007.1"/>
    <property type="molecule type" value="Genomic_DNA"/>
</dbReference>
<organism evidence="1 2">
    <name type="scientific">Datura stramonium</name>
    <name type="common">Jimsonweed</name>
    <name type="synonym">Common thornapple</name>
    <dbReference type="NCBI Taxonomy" id="4076"/>
    <lineage>
        <taxon>Eukaryota</taxon>
        <taxon>Viridiplantae</taxon>
        <taxon>Streptophyta</taxon>
        <taxon>Embryophyta</taxon>
        <taxon>Tracheophyta</taxon>
        <taxon>Spermatophyta</taxon>
        <taxon>Magnoliopsida</taxon>
        <taxon>eudicotyledons</taxon>
        <taxon>Gunneridae</taxon>
        <taxon>Pentapetalae</taxon>
        <taxon>asterids</taxon>
        <taxon>lamiids</taxon>
        <taxon>Solanales</taxon>
        <taxon>Solanaceae</taxon>
        <taxon>Solanoideae</taxon>
        <taxon>Datureae</taxon>
        <taxon>Datura</taxon>
    </lineage>
</organism>
<dbReference type="Proteomes" id="UP000823775">
    <property type="component" value="Unassembled WGS sequence"/>
</dbReference>
<sequence>MTELQAITCPLPHITGTMASCPNSSKNQIWNQSVKNGSVCLYVDQGYLSNKRSPAAVEVCIRRTISSSYSYVCLVICVLGRRFLEGDFECGLWRIACVTRVSPMCFSLVDFADLNSI</sequence>
<evidence type="ECO:0000313" key="2">
    <source>
        <dbReference type="Proteomes" id="UP000823775"/>
    </source>
</evidence>
<accession>A0ABS8W1Y1</accession>
<evidence type="ECO:0000313" key="1">
    <source>
        <dbReference type="EMBL" id="MCE2056007.1"/>
    </source>
</evidence>
<keyword evidence="2" id="KW-1185">Reference proteome</keyword>